<evidence type="ECO:0000259" key="3">
    <source>
        <dbReference type="SMART" id="SM00703"/>
    </source>
</evidence>
<dbReference type="GO" id="GO:0016747">
    <property type="term" value="F:acyltransferase activity, transferring groups other than amino-acyl groups"/>
    <property type="evidence" value="ECO:0007669"/>
    <property type="project" value="InterPro"/>
</dbReference>
<dbReference type="SMART" id="SM00703">
    <property type="entry name" value="NRF"/>
    <property type="match status" value="1"/>
</dbReference>
<feature type="transmembrane region" description="Helical" evidence="1">
    <location>
        <begin position="539"/>
        <end position="556"/>
    </location>
</feature>
<feature type="transmembrane region" description="Helical" evidence="1">
    <location>
        <begin position="486"/>
        <end position="507"/>
    </location>
</feature>
<feature type="transmembrane region" description="Helical" evidence="1">
    <location>
        <begin position="242"/>
        <end position="264"/>
    </location>
</feature>
<dbReference type="Pfam" id="PF20146">
    <property type="entry name" value="NRF"/>
    <property type="match status" value="1"/>
</dbReference>
<dbReference type="Proteomes" id="UP000887013">
    <property type="component" value="Unassembled WGS sequence"/>
</dbReference>
<feature type="transmembrane region" description="Helical" evidence="1">
    <location>
        <begin position="636"/>
        <end position="657"/>
    </location>
</feature>
<proteinExistence type="predicted"/>
<feature type="transmembrane region" description="Helical" evidence="1">
    <location>
        <begin position="397"/>
        <end position="418"/>
    </location>
</feature>
<reference evidence="4" key="1">
    <citation type="submission" date="2020-08" db="EMBL/GenBank/DDBJ databases">
        <title>Multicomponent nature underlies the extraordinary mechanical properties of spider dragline silk.</title>
        <authorList>
            <person name="Kono N."/>
            <person name="Nakamura H."/>
            <person name="Mori M."/>
            <person name="Yoshida Y."/>
            <person name="Ohtoshi R."/>
            <person name="Malay A.D."/>
            <person name="Moran D.A.P."/>
            <person name="Tomita M."/>
            <person name="Numata K."/>
            <person name="Arakawa K."/>
        </authorList>
    </citation>
    <scope>NUCLEOTIDE SEQUENCE</scope>
</reference>
<keyword evidence="1" id="KW-1133">Transmembrane helix</keyword>
<evidence type="ECO:0000313" key="4">
    <source>
        <dbReference type="EMBL" id="GFT48975.1"/>
    </source>
</evidence>
<feature type="transmembrane region" description="Helical" evidence="1">
    <location>
        <begin position="438"/>
        <end position="465"/>
    </location>
</feature>
<dbReference type="InterPro" id="IPR052728">
    <property type="entry name" value="O2_lipid_transport_reg"/>
</dbReference>
<dbReference type="InterPro" id="IPR006621">
    <property type="entry name" value="Nose-resist-to-fluoxetine_N"/>
</dbReference>
<sequence>MGTSTFSNLGFLLILMLLAFDKNCSADSNSILMKKVYAELNEEKHPFNLGNYTNFENEMRNIVRGIFNYTLPAIMDIIDASSVSSDCMKSLTKYAFDLINVRTWAMKMFDATSKLPSGILEGTLSELGSYDQCLEIVLPYKNGSQQFQGQYCGLEINRILPPLPTNFNLGTKHKPRPMSSIGEFVKDMGSIFFYSEFRFGVCVPSKCSLPDMQRIAHQVAKKIRMEVLIQKCYKKEPVVFEAIHIAVLCILSLLLVICICGSCLEYKLNKDTFTHGESKGKAEKILLCFSLISNYKHLIASSERSDKLKVLQGIKAFSIAWVMFGHNYAWTNFPLARRPKLLTDAYQKLEFGLILNSWLSVEPFFLVNGLFASYAALKILPVLKRKAFVPLYVLRRYFRILMLLLLTIGLAFFMPIVSSGPFWYDVVDQELKNCRQNWLISVLFLSNWISMKHICISVASWFISTDIQLHIMSIIPLYILHKSKKFGVFFILCLILTCNMAIAIVTFQRNLLPFIQMSCGDKQKIQDTIDYVHLRPYCHAGPFFVGVILGAVVLNFGDTKLTMMQNILGWAGSILLALTALYGGHSWNIGNPHGPLLTAIFAAMHRTTFAMSVAWVAFVCITSNGGPVNKLLSSPMLAPAGKLTFMIFMLHSLIFWIRKASVRERLYVSHYNLIYGYIGNIVCTVLLSIPCYLLLEAPIANLDSLLFSEKKKEDENPTDQEKKEHPPSNIVIHNYTHNAPASTENVAKPCSSGTQNIFIGCLDSDANNANYYKTVIHIKSNFKNR</sequence>
<evidence type="ECO:0000256" key="1">
    <source>
        <dbReference type="SAM" id="Phobius"/>
    </source>
</evidence>
<dbReference type="InterPro" id="IPR002656">
    <property type="entry name" value="Acyl_transf_3_dom"/>
</dbReference>
<dbReference type="PANTHER" id="PTHR11161">
    <property type="entry name" value="O-ACYLTRANSFERASE"/>
    <property type="match status" value="1"/>
</dbReference>
<feature type="domain" description="Nose resistant-to-fluoxetine protein N-terminal" evidence="3">
    <location>
        <begin position="84"/>
        <end position="234"/>
    </location>
</feature>
<feature type="transmembrane region" description="Helical" evidence="1">
    <location>
        <begin position="568"/>
        <end position="587"/>
    </location>
</feature>
<comment type="caution">
    <text evidence="4">The sequence shown here is derived from an EMBL/GenBank/DDBJ whole genome shotgun (WGS) entry which is preliminary data.</text>
</comment>
<feature type="transmembrane region" description="Helical" evidence="1">
    <location>
        <begin position="599"/>
        <end position="624"/>
    </location>
</feature>
<evidence type="ECO:0000313" key="5">
    <source>
        <dbReference type="Proteomes" id="UP000887013"/>
    </source>
</evidence>
<feature type="chain" id="PRO_5036447645" evidence="2">
    <location>
        <begin position="27"/>
        <end position="785"/>
    </location>
</feature>
<organism evidence="4 5">
    <name type="scientific">Nephila pilipes</name>
    <name type="common">Giant wood spider</name>
    <name type="synonym">Nephila maculata</name>
    <dbReference type="NCBI Taxonomy" id="299642"/>
    <lineage>
        <taxon>Eukaryota</taxon>
        <taxon>Metazoa</taxon>
        <taxon>Ecdysozoa</taxon>
        <taxon>Arthropoda</taxon>
        <taxon>Chelicerata</taxon>
        <taxon>Arachnida</taxon>
        <taxon>Araneae</taxon>
        <taxon>Araneomorphae</taxon>
        <taxon>Entelegynae</taxon>
        <taxon>Araneoidea</taxon>
        <taxon>Nephilidae</taxon>
        <taxon>Nephila</taxon>
    </lineage>
</organism>
<feature type="signal peptide" evidence="2">
    <location>
        <begin position="1"/>
        <end position="26"/>
    </location>
</feature>
<keyword evidence="1" id="KW-0472">Membrane</keyword>
<feature type="transmembrane region" description="Helical" evidence="1">
    <location>
        <begin position="351"/>
        <end position="377"/>
    </location>
</feature>
<feature type="transmembrane region" description="Helical" evidence="1">
    <location>
        <begin position="314"/>
        <end position="331"/>
    </location>
</feature>
<dbReference type="AlphaFoldDB" id="A0A8X6P374"/>
<keyword evidence="1" id="KW-0812">Transmembrane</keyword>
<keyword evidence="5" id="KW-1185">Reference proteome</keyword>
<evidence type="ECO:0000256" key="2">
    <source>
        <dbReference type="SAM" id="SignalP"/>
    </source>
</evidence>
<name>A0A8X6P374_NEPPI</name>
<feature type="transmembrane region" description="Helical" evidence="1">
    <location>
        <begin position="677"/>
        <end position="695"/>
    </location>
</feature>
<gene>
    <name evidence="4" type="primary">nrf-6_55</name>
    <name evidence="4" type="ORF">NPIL_252151</name>
</gene>
<keyword evidence="2" id="KW-0732">Signal</keyword>
<dbReference type="EMBL" id="BMAW01016429">
    <property type="protein sequence ID" value="GFT48975.1"/>
    <property type="molecule type" value="Genomic_DNA"/>
</dbReference>
<dbReference type="Pfam" id="PF01757">
    <property type="entry name" value="Acyl_transf_3"/>
    <property type="match status" value="1"/>
</dbReference>
<dbReference type="PANTHER" id="PTHR11161:SF0">
    <property type="entry name" value="O-ACYLTRANSFERASE LIKE PROTEIN"/>
    <property type="match status" value="1"/>
</dbReference>
<accession>A0A8X6P374</accession>
<protein>
    <submittedName>
        <fullName evidence="4">Nose resistant to fluoxetine protein 6</fullName>
    </submittedName>
</protein>
<dbReference type="OrthoDB" id="6424727at2759"/>